<evidence type="ECO:0000256" key="6">
    <source>
        <dbReference type="HAMAP-Rule" id="MF_00074"/>
    </source>
</evidence>
<evidence type="ECO:0000256" key="2">
    <source>
        <dbReference type="ARBA" id="ARBA00022552"/>
    </source>
</evidence>
<feature type="binding site" evidence="6">
    <location>
        <position position="76"/>
    </location>
    <ligand>
        <name>S-adenosyl-L-methionine</name>
        <dbReference type="ChEBI" id="CHEBI:59789"/>
    </ligand>
</feature>
<keyword evidence="1 6" id="KW-0963">Cytoplasm</keyword>
<keyword evidence="4 6" id="KW-0808">Transferase</keyword>
<dbReference type="GO" id="GO:0005829">
    <property type="term" value="C:cytosol"/>
    <property type="evidence" value="ECO:0007669"/>
    <property type="project" value="TreeGrafter"/>
</dbReference>
<evidence type="ECO:0000313" key="7">
    <source>
        <dbReference type="EMBL" id="PWB09793.1"/>
    </source>
</evidence>
<reference evidence="8" key="1">
    <citation type="submission" date="2018-02" db="EMBL/GenBank/DDBJ databases">
        <authorList>
            <person name="Clavel T."/>
            <person name="Strowig T."/>
        </authorList>
    </citation>
    <scope>NUCLEOTIDE SEQUENCE [LARGE SCALE GENOMIC DNA]</scope>
    <source>
        <strain evidence="8">DSM 100764</strain>
    </source>
</reference>
<comment type="subcellular location">
    <subcellularLocation>
        <location evidence="6">Cytoplasm</location>
    </subcellularLocation>
</comment>
<keyword evidence="2 6" id="KW-0698">rRNA processing</keyword>
<dbReference type="InterPro" id="IPR003682">
    <property type="entry name" value="rRNA_ssu_MeTfrase_G"/>
</dbReference>
<comment type="caution">
    <text evidence="6">Lacks conserved residue(s) required for the propagation of feature annotation.</text>
</comment>
<dbReference type="NCBIfam" id="TIGR00138">
    <property type="entry name" value="rsmG_gidB"/>
    <property type="match status" value="1"/>
</dbReference>
<protein>
    <recommendedName>
        <fullName evidence="6">Ribosomal RNA small subunit methyltransferase G</fullName>
        <ecNumber evidence="6">2.1.1.-</ecNumber>
    </recommendedName>
    <alternativeName>
        <fullName evidence="6">16S rRNA 7-methylguanosine methyltransferase</fullName>
        <shortName evidence="6">16S rRNA m7G methyltransferase</shortName>
    </alternativeName>
</protein>
<dbReference type="AlphaFoldDB" id="A0A2V1J2K0"/>
<dbReference type="Proteomes" id="UP000244925">
    <property type="component" value="Unassembled WGS sequence"/>
</dbReference>
<dbReference type="SUPFAM" id="SSF53335">
    <property type="entry name" value="S-adenosyl-L-methionine-dependent methyltransferases"/>
    <property type="match status" value="1"/>
</dbReference>
<dbReference type="GeneID" id="93424315"/>
<keyword evidence="5 6" id="KW-0949">S-adenosyl-L-methionine</keyword>
<dbReference type="EC" id="2.1.1.-" evidence="6"/>
<sequence length="206" mass="23165">MEEIIRYFPELTQTQRERFAALGTLYSDWNAKINVISRKDIDNLYVHHVLHSLAIAKFMTPASGSRLLDMGCGGGFPGIPLAIMWPDCHFHLIDRIGKKLRVAQAVADAIGLTNVSIQHGDIGECREKFDFVVSRAVMTLDQLVPLVTKNIAHNDRSTLPDGLICLKGGDLKTEIDATRRPVLEVPVSDWFDEEYFSAKKLLYVRI</sequence>
<evidence type="ECO:0000256" key="3">
    <source>
        <dbReference type="ARBA" id="ARBA00022603"/>
    </source>
</evidence>
<comment type="function">
    <text evidence="6">Specifically methylates the N7 position of a guanine in 16S rRNA.</text>
</comment>
<organism evidence="7 8">
    <name type="scientific">Paramuribaculum intestinale</name>
    <dbReference type="NCBI Taxonomy" id="2094151"/>
    <lineage>
        <taxon>Bacteria</taxon>
        <taxon>Pseudomonadati</taxon>
        <taxon>Bacteroidota</taxon>
        <taxon>Bacteroidia</taxon>
        <taxon>Bacteroidales</taxon>
        <taxon>Muribaculaceae</taxon>
        <taxon>Paramuribaculum</taxon>
    </lineage>
</organism>
<dbReference type="PANTHER" id="PTHR31760:SF0">
    <property type="entry name" value="S-ADENOSYL-L-METHIONINE-DEPENDENT METHYLTRANSFERASES SUPERFAMILY PROTEIN"/>
    <property type="match status" value="1"/>
</dbReference>
<evidence type="ECO:0000256" key="4">
    <source>
        <dbReference type="ARBA" id="ARBA00022679"/>
    </source>
</evidence>
<evidence type="ECO:0000313" key="8">
    <source>
        <dbReference type="Proteomes" id="UP000244925"/>
    </source>
</evidence>
<evidence type="ECO:0000256" key="1">
    <source>
        <dbReference type="ARBA" id="ARBA00022490"/>
    </source>
</evidence>
<feature type="binding site" evidence="6">
    <location>
        <position position="71"/>
    </location>
    <ligand>
        <name>S-adenosyl-L-methionine</name>
        <dbReference type="ChEBI" id="CHEBI:59789"/>
    </ligand>
</feature>
<evidence type="ECO:0000256" key="5">
    <source>
        <dbReference type="ARBA" id="ARBA00022691"/>
    </source>
</evidence>
<keyword evidence="8" id="KW-1185">Reference proteome</keyword>
<dbReference type="Pfam" id="PF02527">
    <property type="entry name" value="GidB"/>
    <property type="match status" value="1"/>
</dbReference>
<feature type="binding site" evidence="6">
    <location>
        <position position="135"/>
    </location>
    <ligand>
        <name>S-adenosyl-L-methionine</name>
        <dbReference type="ChEBI" id="CHEBI:59789"/>
    </ligand>
</feature>
<comment type="caution">
    <text evidence="7">The sequence shown here is derived from an EMBL/GenBank/DDBJ whole genome shotgun (WGS) entry which is preliminary data.</text>
</comment>
<dbReference type="EMBL" id="PUBV01000001">
    <property type="protein sequence ID" value="PWB09793.1"/>
    <property type="molecule type" value="Genomic_DNA"/>
</dbReference>
<comment type="similarity">
    <text evidence="6">Belongs to the methyltransferase superfamily. RNA methyltransferase RsmG family.</text>
</comment>
<keyword evidence="3 6" id="KW-0489">Methyltransferase</keyword>
<dbReference type="CDD" id="cd02440">
    <property type="entry name" value="AdoMet_MTases"/>
    <property type="match status" value="1"/>
</dbReference>
<accession>A0A2V1J2K0</accession>
<dbReference type="PIRSF" id="PIRSF003078">
    <property type="entry name" value="GidB"/>
    <property type="match status" value="1"/>
</dbReference>
<dbReference type="Gene3D" id="3.40.50.150">
    <property type="entry name" value="Vaccinia Virus protein VP39"/>
    <property type="match status" value="1"/>
</dbReference>
<dbReference type="InterPro" id="IPR029063">
    <property type="entry name" value="SAM-dependent_MTases_sf"/>
</dbReference>
<dbReference type="PANTHER" id="PTHR31760">
    <property type="entry name" value="S-ADENOSYL-L-METHIONINE-DEPENDENT METHYLTRANSFERASES SUPERFAMILY PROTEIN"/>
    <property type="match status" value="1"/>
</dbReference>
<proteinExistence type="inferred from homology"/>
<name>A0A2V1J2K0_9BACT</name>
<dbReference type="RefSeq" id="WP_107034845.1">
    <property type="nucleotide sequence ID" value="NZ_CAOMFE010000002.1"/>
</dbReference>
<dbReference type="HAMAP" id="MF_00074">
    <property type="entry name" value="16SrRNA_methyltr_G"/>
    <property type="match status" value="1"/>
</dbReference>
<gene>
    <name evidence="6" type="primary">rsmG</name>
    <name evidence="7" type="ORF">C5O25_00880</name>
</gene>
<dbReference type="GO" id="GO:0070043">
    <property type="term" value="F:rRNA (guanine-N7-)-methyltransferase activity"/>
    <property type="evidence" value="ECO:0007669"/>
    <property type="project" value="UniProtKB-UniRule"/>
</dbReference>